<evidence type="ECO:0000256" key="13">
    <source>
        <dbReference type="ARBA" id="ARBA00023180"/>
    </source>
</evidence>
<evidence type="ECO:0008006" key="20">
    <source>
        <dbReference type="Google" id="ProtNLM"/>
    </source>
</evidence>
<dbReference type="SMART" id="SM00220">
    <property type="entry name" value="S_TKc"/>
    <property type="match status" value="1"/>
</dbReference>
<reference evidence="19" key="1">
    <citation type="submission" date="2016-02" db="EMBL/GenBank/DDBJ databases">
        <title>WGS assembly of Manihot esculenta.</title>
        <authorList>
            <person name="Bredeson J.V."/>
            <person name="Prochnik S.E."/>
            <person name="Lyons J.B."/>
            <person name="Schmutz J."/>
            <person name="Grimwood J."/>
            <person name="Vrebalov J."/>
            <person name="Bart R.S."/>
            <person name="Amuge T."/>
            <person name="Ferguson M.E."/>
            <person name="Green R."/>
            <person name="Putnam N."/>
            <person name="Stites J."/>
            <person name="Rounsley S."/>
            <person name="Rokhsar D.S."/>
        </authorList>
    </citation>
    <scope>NUCLEOTIDE SEQUENCE [LARGE SCALE GENOMIC DNA]</scope>
    <source>
        <tissue evidence="19">Leaf</tissue>
    </source>
</reference>
<dbReference type="InterPro" id="IPR038408">
    <property type="entry name" value="GNK2_sf"/>
</dbReference>
<keyword evidence="7" id="KW-0547">Nucleotide-binding</keyword>
<dbReference type="PROSITE" id="PS00108">
    <property type="entry name" value="PROTEIN_KINASE_ST"/>
    <property type="match status" value="1"/>
</dbReference>
<keyword evidence="12" id="KW-0675">Receptor</keyword>
<dbReference type="OMA" id="CYASIGA"/>
<dbReference type="InterPro" id="IPR002902">
    <property type="entry name" value="GNK2"/>
</dbReference>
<keyword evidence="5 16" id="KW-0732">Signal</keyword>
<keyword evidence="8" id="KW-0418">Kinase</keyword>
<evidence type="ECO:0000256" key="10">
    <source>
        <dbReference type="ARBA" id="ARBA00022989"/>
    </source>
</evidence>
<dbReference type="FunFam" id="3.30.200.20:FF:001231">
    <property type="entry name" value="Cysteine-rich receptor-like protein kinase 10"/>
    <property type="match status" value="1"/>
</dbReference>
<dbReference type="GO" id="GO:0004674">
    <property type="term" value="F:protein serine/threonine kinase activity"/>
    <property type="evidence" value="ECO:0000318"/>
    <property type="project" value="GO_Central"/>
</dbReference>
<dbReference type="Gene3D" id="3.30.430.20">
    <property type="entry name" value="Gnk2 domain, C-X8-C-X2-C motif"/>
    <property type="match status" value="2"/>
</dbReference>
<dbReference type="CDD" id="cd23509">
    <property type="entry name" value="Gnk2-like"/>
    <property type="match status" value="2"/>
</dbReference>
<dbReference type="AlphaFoldDB" id="A0A2C9U8Q7"/>
<dbReference type="SUPFAM" id="SSF56112">
    <property type="entry name" value="Protein kinase-like (PK-like)"/>
    <property type="match status" value="1"/>
</dbReference>
<keyword evidence="11 15" id="KW-0472">Membrane</keyword>
<feature type="domain" description="Protein kinase" evidence="17">
    <location>
        <begin position="383"/>
        <end position="659"/>
    </location>
</feature>
<gene>
    <name evidence="19" type="ORF">MANES_16G013400</name>
</gene>
<evidence type="ECO:0000256" key="8">
    <source>
        <dbReference type="ARBA" id="ARBA00022777"/>
    </source>
</evidence>
<dbReference type="EMBL" id="CM004402">
    <property type="protein sequence ID" value="OAY25999.1"/>
    <property type="molecule type" value="Genomic_DNA"/>
</dbReference>
<feature type="domain" description="Gnk2-homologous" evidence="18">
    <location>
        <begin position="136"/>
        <end position="243"/>
    </location>
</feature>
<dbReference type="FunFam" id="1.10.510.10:FF:000467">
    <property type="entry name" value="Liguleless narrow1"/>
    <property type="match status" value="1"/>
</dbReference>
<feature type="transmembrane region" description="Helical" evidence="15">
    <location>
        <begin position="268"/>
        <end position="291"/>
    </location>
</feature>
<dbReference type="InterPro" id="IPR001245">
    <property type="entry name" value="Ser-Thr/Tyr_kinase_cat_dom"/>
</dbReference>
<keyword evidence="13" id="KW-0325">Glycoprotein</keyword>
<dbReference type="Pfam" id="PF07714">
    <property type="entry name" value="PK_Tyr_Ser-Thr"/>
    <property type="match status" value="1"/>
</dbReference>
<evidence type="ECO:0000256" key="2">
    <source>
        <dbReference type="ARBA" id="ARBA00022527"/>
    </source>
</evidence>
<evidence type="ECO:0000256" key="6">
    <source>
        <dbReference type="ARBA" id="ARBA00022737"/>
    </source>
</evidence>
<keyword evidence="2" id="KW-0723">Serine/threonine-protein kinase</keyword>
<comment type="subcellular location">
    <subcellularLocation>
        <location evidence="1">Membrane</location>
        <topology evidence="1">Single-pass membrane protein</topology>
    </subcellularLocation>
</comment>
<dbReference type="GO" id="GO:0005886">
    <property type="term" value="C:plasma membrane"/>
    <property type="evidence" value="ECO:0000318"/>
    <property type="project" value="GO_Central"/>
</dbReference>
<dbReference type="PANTHER" id="PTHR27002">
    <property type="entry name" value="RECEPTOR-LIKE SERINE/THREONINE-PROTEIN KINASE SD1-8"/>
    <property type="match status" value="1"/>
</dbReference>
<keyword evidence="9" id="KW-0067">ATP-binding</keyword>
<dbReference type="PROSITE" id="PS50011">
    <property type="entry name" value="PROTEIN_KINASE_DOM"/>
    <property type="match status" value="1"/>
</dbReference>
<keyword evidence="3" id="KW-0808">Transferase</keyword>
<dbReference type="GO" id="GO:0005524">
    <property type="term" value="F:ATP binding"/>
    <property type="evidence" value="ECO:0007669"/>
    <property type="project" value="UniProtKB-KW"/>
</dbReference>
<protein>
    <recommendedName>
        <fullName evidence="20">Cysteine-rich receptor-like protein kinase 10</fullName>
    </recommendedName>
</protein>
<evidence type="ECO:0000256" key="3">
    <source>
        <dbReference type="ARBA" id="ARBA00022679"/>
    </source>
</evidence>
<evidence type="ECO:0000256" key="15">
    <source>
        <dbReference type="SAM" id="Phobius"/>
    </source>
</evidence>
<dbReference type="InterPro" id="IPR011009">
    <property type="entry name" value="Kinase-like_dom_sf"/>
</dbReference>
<dbReference type="Gene3D" id="3.30.200.20">
    <property type="entry name" value="Phosphorylase Kinase, domain 1"/>
    <property type="match status" value="1"/>
</dbReference>
<keyword evidence="6" id="KW-0677">Repeat</keyword>
<dbReference type="GO" id="GO:0007165">
    <property type="term" value="P:signal transduction"/>
    <property type="evidence" value="ECO:0000318"/>
    <property type="project" value="GO_Central"/>
</dbReference>
<dbReference type="InterPro" id="IPR008271">
    <property type="entry name" value="Ser/Thr_kinase_AS"/>
</dbReference>
<name>A0A2C9U8Q7_MANES</name>
<evidence type="ECO:0000256" key="11">
    <source>
        <dbReference type="ARBA" id="ARBA00023136"/>
    </source>
</evidence>
<feature type="domain" description="Gnk2-homologous" evidence="18">
    <location>
        <begin position="28"/>
        <end position="130"/>
    </location>
</feature>
<evidence type="ECO:0000256" key="5">
    <source>
        <dbReference type="ARBA" id="ARBA00022729"/>
    </source>
</evidence>
<dbReference type="CDD" id="cd14066">
    <property type="entry name" value="STKc_IRAK"/>
    <property type="match status" value="1"/>
</dbReference>
<sequence length="698" mass="77806">MALFQRAAKIFPLLLLHFWVANLVDFAHADPPYPLCSNILNQNSSFQSNLNILLDSLRSNASVSKLYDSSNGNDPDKIYAQYMCLNYVANEDCRTCVTLATDHVRQSCTNNTEAIVWEEYCQLRYSNRRFLGQLDVSGNLGLDNKRNVSNPEHFRPVVNQTVSNLIKKAVFDESANMYATGEASIKDSDRLHALVQCTTDLSSADCNTCLQVALANLSSCCSFSRGARLLSRSCYLRYELYAFYKGETDESSASEQNLGTGKSKKRKILMILIFTIISVLLVVAVLSFFYFCLSKKKGNKKCEIKSLHENFSVVSFLVMNTNCLNVFLTGKNEISIQEVQVHSIGDPSSTMFRHQDFQGIDGLNVGESGFMDLASIQAATNNFSELNKLGQGGFGPVYKGILADGKEVAIKRLSSFSEQGTEEFTNEVLLIMKLQHKNLVRLLGFCIDGEEKLLVYEFMPNSSLDVFLFDPSKRAQLDWRRRINIINGIAKGMLYLHEDSRLRIIHRDLKASNILLNNDMNPKISDFGMARIFASTEGEASTARIVGTYGYMAPEYAMEGLYSTKSDVFSFGVLLLEIITGRRNIGFQKSKNVPNLTTHAWHLWNKGNGKELMDPLLSDSCPLDEFSRCMHIGLLCVQEDAIDRPTMSSVVLMLKSETVTLPQPERPAFSRGRFTGHDSAIPSDGSADGVAISAASPR</sequence>
<keyword evidence="4 15" id="KW-0812">Transmembrane</keyword>
<dbReference type="PANTHER" id="PTHR27002:SF679">
    <property type="entry name" value="CYSTEINE-RICH RECEPTOR-LIKE PROTEIN KINASE 10 ISOFORM X1"/>
    <property type="match status" value="1"/>
</dbReference>
<dbReference type="GO" id="GO:0006955">
    <property type="term" value="P:immune response"/>
    <property type="evidence" value="ECO:0000318"/>
    <property type="project" value="GO_Central"/>
</dbReference>
<evidence type="ECO:0000259" key="18">
    <source>
        <dbReference type="PROSITE" id="PS51473"/>
    </source>
</evidence>
<feature type="signal peptide" evidence="16">
    <location>
        <begin position="1"/>
        <end position="29"/>
    </location>
</feature>
<feature type="region of interest" description="Disordered" evidence="14">
    <location>
        <begin position="665"/>
        <end position="698"/>
    </location>
</feature>
<evidence type="ECO:0000256" key="12">
    <source>
        <dbReference type="ARBA" id="ARBA00023170"/>
    </source>
</evidence>
<evidence type="ECO:0000256" key="4">
    <source>
        <dbReference type="ARBA" id="ARBA00022692"/>
    </source>
</evidence>
<dbReference type="Gene3D" id="1.10.510.10">
    <property type="entry name" value="Transferase(Phosphotransferase) domain 1"/>
    <property type="match status" value="1"/>
</dbReference>
<evidence type="ECO:0000313" key="19">
    <source>
        <dbReference type="EMBL" id="OAY25999.1"/>
    </source>
</evidence>
<organism evidence="19">
    <name type="scientific">Manihot esculenta</name>
    <name type="common">Cassava</name>
    <name type="synonym">Jatropha manihot</name>
    <dbReference type="NCBI Taxonomy" id="3983"/>
    <lineage>
        <taxon>Eukaryota</taxon>
        <taxon>Viridiplantae</taxon>
        <taxon>Streptophyta</taxon>
        <taxon>Embryophyta</taxon>
        <taxon>Tracheophyta</taxon>
        <taxon>Spermatophyta</taxon>
        <taxon>Magnoliopsida</taxon>
        <taxon>eudicotyledons</taxon>
        <taxon>Gunneridae</taxon>
        <taxon>Pentapetalae</taxon>
        <taxon>rosids</taxon>
        <taxon>fabids</taxon>
        <taxon>Malpighiales</taxon>
        <taxon>Euphorbiaceae</taxon>
        <taxon>Crotonoideae</taxon>
        <taxon>Manihoteae</taxon>
        <taxon>Manihot</taxon>
    </lineage>
</organism>
<keyword evidence="10 15" id="KW-1133">Transmembrane helix</keyword>
<evidence type="ECO:0000256" key="1">
    <source>
        <dbReference type="ARBA" id="ARBA00004167"/>
    </source>
</evidence>
<accession>A0A2C9U8Q7</accession>
<dbReference type="FunFam" id="3.30.430.20:FF:000002">
    <property type="entry name" value="Cysteine-rich receptor-like protein kinase 10"/>
    <property type="match status" value="1"/>
</dbReference>
<evidence type="ECO:0000256" key="7">
    <source>
        <dbReference type="ARBA" id="ARBA00022741"/>
    </source>
</evidence>
<feature type="chain" id="PRO_5012451884" description="Cysteine-rich receptor-like protein kinase 10" evidence="16">
    <location>
        <begin position="30"/>
        <end position="698"/>
    </location>
</feature>
<dbReference type="PROSITE" id="PS51473">
    <property type="entry name" value="GNK2"/>
    <property type="match status" value="2"/>
</dbReference>
<evidence type="ECO:0000256" key="14">
    <source>
        <dbReference type="SAM" id="MobiDB-lite"/>
    </source>
</evidence>
<evidence type="ECO:0000256" key="16">
    <source>
        <dbReference type="SAM" id="SignalP"/>
    </source>
</evidence>
<dbReference type="InterPro" id="IPR000719">
    <property type="entry name" value="Prot_kinase_dom"/>
</dbReference>
<evidence type="ECO:0000256" key="9">
    <source>
        <dbReference type="ARBA" id="ARBA00022840"/>
    </source>
</evidence>
<dbReference type="Pfam" id="PF01657">
    <property type="entry name" value="Stress-antifung"/>
    <property type="match status" value="2"/>
</dbReference>
<proteinExistence type="predicted"/>
<evidence type="ECO:0000259" key="17">
    <source>
        <dbReference type="PROSITE" id="PS50011"/>
    </source>
</evidence>